<dbReference type="Pfam" id="PF07337">
    <property type="entry name" value="CagY_M"/>
    <property type="match status" value="1"/>
</dbReference>
<dbReference type="HOGENOM" id="CLU_204877_0_0_7"/>
<name>E8QSG7_HELPW</name>
<dbReference type="EMBL" id="CP002336">
    <property type="protein sequence ID" value="ADU84931.1"/>
    <property type="molecule type" value="Genomic_DNA"/>
</dbReference>
<proteinExistence type="predicted"/>
<reference evidence="1 2" key="2">
    <citation type="journal article" date="2013" name="Genome Announc.">
        <title>Genome Sequences of Three hpAfrica2 Strains of Helicobacter pylori.</title>
        <authorList>
            <person name="Duncan S.S."/>
            <person name="Bertoli M.T."/>
            <person name="Kersulyte D."/>
            <person name="Valk P.L."/>
            <person name="Tamma S."/>
            <person name="Segal I."/>
            <person name="McClain M.S."/>
            <person name="Cover T.L."/>
            <person name="Berg D.E."/>
        </authorList>
    </citation>
    <scope>NUCLEOTIDE SEQUENCE [LARGE SCALE GENOMIC DNA]</scope>
    <source>
        <strain evidence="1 2">SouthAfrica7</strain>
    </source>
</reference>
<protein>
    <submittedName>
        <fullName evidence="1">CagY like protein</fullName>
    </submittedName>
</protein>
<dbReference type="AlphaFoldDB" id="E8QSG7"/>
<dbReference type="InterPro" id="IPR010853">
    <property type="entry name" value="CagY_M"/>
</dbReference>
<organism evidence="1 2">
    <name type="scientific">Helicobacter pylori (strain SouthAfrica7)</name>
    <dbReference type="NCBI Taxonomy" id="907239"/>
    <lineage>
        <taxon>Bacteria</taxon>
        <taxon>Pseudomonadati</taxon>
        <taxon>Campylobacterota</taxon>
        <taxon>Epsilonproteobacteria</taxon>
        <taxon>Campylobacterales</taxon>
        <taxon>Helicobacteraceae</taxon>
        <taxon>Helicobacter</taxon>
    </lineage>
</organism>
<sequence>MLTPEARKLLETEALDCLRYAKTEAQKKECIKDLPKALQQEVLDKKVCNPYKKALFSSNFDR</sequence>
<evidence type="ECO:0000313" key="1">
    <source>
        <dbReference type="EMBL" id="ADU84931.1"/>
    </source>
</evidence>
<dbReference type="KEGG" id="hes:HPSA_04755"/>
<reference evidence="2" key="1">
    <citation type="submission" date="2010-11" db="EMBL/GenBank/DDBJ databases">
        <title>Genome sequence of Helicobacter pylori strain SouthAfrica7.</title>
        <authorList>
            <person name="Kersulyte D."/>
            <person name="Segal I."/>
            <person name="Mistry R."/>
            <person name="Berg D.E."/>
        </authorList>
    </citation>
    <scope>NUCLEOTIDE SEQUENCE [LARGE SCALE GENOMIC DNA]</scope>
    <source>
        <strain evidence="2">SouthAfrica7</strain>
    </source>
</reference>
<dbReference type="Proteomes" id="UP000007467">
    <property type="component" value="Chromosome"/>
</dbReference>
<accession>E8QSG7</accession>
<dbReference type="eggNOG" id="COG2948">
    <property type="taxonomic scope" value="Bacteria"/>
</dbReference>
<evidence type="ECO:0000313" key="2">
    <source>
        <dbReference type="Proteomes" id="UP000007467"/>
    </source>
</evidence>
<dbReference type="PATRIC" id="fig|907239.3.peg.966"/>
<gene>
    <name evidence="1" type="ordered locus">HPSA_04755</name>
</gene>